<reference evidence="5" key="1">
    <citation type="journal article" date="2021" name="Genome Biol. Evol.">
        <title>A High-Quality Reference Genome for a Parasitic Bivalve with Doubly Uniparental Inheritance (Bivalvia: Unionida).</title>
        <authorList>
            <person name="Smith C.H."/>
        </authorList>
    </citation>
    <scope>NUCLEOTIDE SEQUENCE</scope>
    <source>
        <strain evidence="5">CHS0354</strain>
    </source>
</reference>
<dbReference type="GO" id="GO:0003700">
    <property type="term" value="F:DNA-binding transcription factor activity"/>
    <property type="evidence" value="ECO:0007669"/>
    <property type="project" value="TreeGrafter"/>
</dbReference>
<keyword evidence="6" id="KW-1185">Reference proteome</keyword>
<dbReference type="CDD" id="cd06267">
    <property type="entry name" value="PBP1_LacI_sugar_binding-like"/>
    <property type="match status" value="1"/>
</dbReference>
<dbReference type="AlphaFoldDB" id="A0AAE0T624"/>
<feature type="domain" description="Transcriptional regulator LacI/GalR-like sensor" evidence="4">
    <location>
        <begin position="10"/>
        <end position="118"/>
    </location>
</feature>
<evidence type="ECO:0000256" key="2">
    <source>
        <dbReference type="ARBA" id="ARBA00023125"/>
    </source>
</evidence>
<evidence type="ECO:0000259" key="4">
    <source>
        <dbReference type="Pfam" id="PF13377"/>
    </source>
</evidence>
<dbReference type="Pfam" id="PF13377">
    <property type="entry name" value="Peripla_BP_3"/>
    <property type="match status" value="1"/>
</dbReference>
<reference evidence="5" key="3">
    <citation type="submission" date="2023-05" db="EMBL/GenBank/DDBJ databases">
        <authorList>
            <person name="Smith C.H."/>
        </authorList>
    </citation>
    <scope>NUCLEOTIDE SEQUENCE</scope>
    <source>
        <strain evidence="5">CHS0354</strain>
        <tissue evidence="5">Mantle</tissue>
    </source>
</reference>
<dbReference type="SUPFAM" id="SSF53822">
    <property type="entry name" value="Periplasmic binding protein-like I"/>
    <property type="match status" value="1"/>
</dbReference>
<dbReference type="EMBL" id="JAEAOA010000186">
    <property type="protein sequence ID" value="KAK3604286.1"/>
    <property type="molecule type" value="Genomic_DNA"/>
</dbReference>
<keyword evidence="1" id="KW-0805">Transcription regulation</keyword>
<dbReference type="Proteomes" id="UP001195483">
    <property type="component" value="Unassembled WGS sequence"/>
</dbReference>
<dbReference type="GO" id="GO:0000976">
    <property type="term" value="F:transcription cis-regulatory region binding"/>
    <property type="evidence" value="ECO:0007669"/>
    <property type="project" value="TreeGrafter"/>
</dbReference>
<evidence type="ECO:0000256" key="1">
    <source>
        <dbReference type="ARBA" id="ARBA00023015"/>
    </source>
</evidence>
<keyword evidence="2" id="KW-0238">DNA-binding</keyword>
<evidence type="ECO:0000313" key="5">
    <source>
        <dbReference type="EMBL" id="KAK3604286.1"/>
    </source>
</evidence>
<dbReference type="PANTHER" id="PTHR30146">
    <property type="entry name" value="LACI-RELATED TRANSCRIPTIONAL REPRESSOR"/>
    <property type="match status" value="1"/>
</dbReference>
<evidence type="ECO:0000256" key="3">
    <source>
        <dbReference type="ARBA" id="ARBA00023163"/>
    </source>
</evidence>
<accession>A0AAE0T624</accession>
<comment type="caution">
    <text evidence="5">The sequence shown here is derived from an EMBL/GenBank/DDBJ whole genome shotgun (WGS) entry which is preliminary data.</text>
</comment>
<dbReference type="Gene3D" id="3.40.50.2300">
    <property type="match status" value="1"/>
</dbReference>
<reference evidence="5" key="2">
    <citation type="journal article" date="2021" name="Genome Biol. Evol.">
        <title>Developing a high-quality reference genome for a parasitic bivalve with doubly uniparental inheritance (Bivalvia: Unionida).</title>
        <authorList>
            <person name="Smith C.H."/>
        </authorList>
    </citation>
    <scope>NUCLEOTIDE SEQUENCE</scope>
    <source>
        <strain evidence="5">CHS0354</strain>
        <tissue evidence="5">Mantle</tissue>
    </source>
</reference>
<proteinExistence type="predicted"/>
<name>A0AAE0T624_9BIVA</name>
<dbReference type="InterPro" id="IPR028082">
    <property type="entry name" value="Peripla_BP_I"/>
</dbReference>
<dbReference type="PANTHER" id="PTHR30146:SF109">
    <property type="entry name" value="HTH-TYPE TRANSCRIPTIONAL REGULATOR GALS"/>
    <property type="match status" value="1"/>
</dbReference>
<evidence type="ECO:0000313" key="6">
    <source>
        <dbReference type="Proteomes" id="UP001195483"/>
    </source>
</evidence>
<protein>
    <recommendedName>
        <fullName evidence="4">Transcriptional regulator LacI/GalR-like sensor domain-containing protein</fullName>
    </recommendedName>
</protein>
<organism evidence="5 6">
    <name type="scientific">Potamilus streckersoni</name>
    <dbReference type="NCBI Taxonomy" id="2493646"/>
    <lineage>
        <taxon>Eukaryota</taxon>
        <taxon>Metazoa</taxon>
        <taxon>Spiralia</taxon>
        <taxon>Lophotrochozoa</taxon>
        <taxon>Mollusca</taxon>
        <taxon>Bivalvia</taxon>
        <taxon>Autobranchia</taxon>
        <taxon>Heteroconchia</taxon>
        <taxon>Palaeoheterodonta</taxon>
        <taxon>Unionida</taxon>
        <taxon>Unionoidea</taxon>
        <taxon>Unionidae</taxon>
        <taxon>Ambleminae</taxon>
        <taxon>Lampsilini</taxon>
        <taxon>Potamilus</taxon>
    </lineage>
</organism>
<gene>
    <name evidence="5" type="ORF">CHS0354_002094</name>
</gene>
<dbReference type="InterPro" id="IPR046335">
    <property type="entry name" value="LacI/GalR-like_sensor"/>
</dbReference>
<sequence>MITAVGYKAAEYLINLGHRNIAYITLEKNVKATVLRTQAMMDACYKHGITPRTEYIIEGKNYSEGNIACQTALNLLNRQKRPTAIICGNDEIALQVYGAAAQAGLSIPEKLSFIGFDDFRAISENIRTKTDDCPASLLRTGAVCGKSRVCRTAGPTWHAILRKKTECAGSYRYCRPGGGGLYRVAENPHEFR</sequence>
<keyword evidence="3" id="KW-0804">Transcription</keyword>